<protein>
    <submittedName>
        <fullName evidence="4">Sialate O-acetylesterase</fullName>
    </submittedName>
</protein>
<dbReference type="InterPro" id="IPR013783">
    <property type="entry name" value="Ig-like_fold"/>
</dbReference>
<dbReference type="AlphaFoldDB" id="A0A0P0ETB5"/>
<dbReference type="EMBL" id="JAQNVG010000074">
    <property type="protein sequence ID" value="MDC2239081.1"/>
    <property type="molecule type" value="Genomic_DNA"/>
</dbReference>
<dbReference type="EMBL" id="WCSY01000054">
    <property type="protein sequence ID" value="KAB4304181.1"/>
    <property type="molecule type" value="Genomic_DNA"/>
</dbReference>
<dbReference type="InterPro" id="IPR039329">
    <property type="entry name" value="SIAE"/>
</dbReference>
<reference evidence="7" key="3">
    <citation type="submission" date="2021-06" db="EMBL/GenBank/DDBJ databases">
        <title>Interrogation of the integrated mobile genetic elements in gut-associated Bacteroides with a consensus prediction approach.</title>
        <authorList>
            <person name="Campbell D.E."/>
            <person name="Leigh J.R."/>
            <person name="Kim T."/>
            <person name="England W."/>
            <person name="Whitaker R.J."/>
            <person name="Degnan P.H."/>
        </authorList>
    </citation>
    <scope>NUCLEOTIDE SEQUENCE</scope>
    <source>
        <strain evidence="7">VPI-3443</strain>
    </source>
</reference>
<gene>
    <name evidence="6" type="ORF">DW780_28235</name>
    <name evidence="4" type="ORF">GAN91_26935</name>
    <name evidence="3" type="ORF">GAO51_28860</name>
    <name evidence="7" type="ORF">KQP74_11000</name>
    <name evidence="5" type="ORF">PO127_25380</name>
</gene>
<dbReference type="GO" id="GO:0001681">
    <property type="term" value="F:sialate O-acetylesterase activity"/>
    <property type="evidence" value="ECO:0007669"/>
    <property type="project" value="InterPro"/>
</dbReference>
<reference evidence="6 8" key="1">
    <citation type="submission" date="2018-08" db="EMBL/GenBank/DDBJ databases">
        <title>A genome reference for cultivated species of the human gut microbiota.</title>
        <authorList>
            <person name="Zou Y."/>
            <person name="Xue W."/>
            <person name="Luo G."/>
        </authorList>
    </citation>
    <scope>NUCLEOTIDE SEQUENCE [LARGE SCALE GENOMIC DNA]</scope>
    <source>
        <strain evidence="6 8">AM30-26</strain>
    </source>
</reference>
<dbReference type="EMBL" id="WCRY01000053">
    <property type="protein sequence ID" value="KAB4469923.1"/>
    <property type="molecule type" value="Genomic_DNA"/>
</dbReference>
<dbReference type="Gene3D" id="2.60.40.10">
    <property type="entry name" value="Immunoglobulins"/>
    <property type="match status" value="1"/>
</dbReference>
<evidence type="ECO:0000313" key="5">
    <source>
        <dbReference type="EMBL" id="MDC2239081.1"/>
    </source>
</evidence>
<dbReference type="GO" id="GO:0005975">
    <property type="term" value="P:carbohydrate metabolic process"/>
    <property type="evidence" value="ECO:0007669"/>
    <property type="project" value="TreeGrafter"/>
</dbReference>
<evidence type="ECO:0000313" key="4">
    <source>
        <dbReference type="EMBL" id="KAB4469923.1"/>
    </source>
</evidence>
<dbReference type="PANTHER" id="PTHR22901">
    <property type="entry name" value="SIALATE O-ACETYLESTERASE"/>
    <property type="match status" value="1"/>
</dbReference>
<organism evidence="4 9">
    <name type="scientific">Bacteroides thetaiotaomicron</name>
    <dbReference type="NCBI Taxonomy" id="818"/>
    <lineage>
        <taxon>Bacteria</taxon>
        <taxon>Pseudomonadati</taxon>
        <taxon>Bacteroidota</taxon>
        <taxon>Bacteroidia</taxon>
        <taxon>Bacteroidales</taxon>
        <taxon>Bacteroidaceae</taxon>
        <taxon>Bacteroides</taxon>
    </lineage>
</organism>
<evidence type="ECO:0000313" key="9">
    <source>
        <dbReference type="Proteomes" id="UP000436858"/>
    </source>
</evidence>
<evidence type="ECO:0000259" key="2">
    <source>
        <dbReference type="Pfam" id="PF03629"/>
    </source>
</evidence>
<accession>A0A0P0ETB5</accession>
<dbReference type="Pfam" id="PF03629">
    <property type="entry name" value="SASA"/>
    <property type="match status" value="1"/>
</dbReference>
<dbReference type="SUPFAM" id="SSF52266">
    <property type="entry name" value="SGNH hydrolase"/>
    <property type="match status" value="1"/>
</dbReference>
<evidence type="ECO:0000313" key="3">
    <source>
        <dbReference type="EMBL" id="KAB4304181.1"/>
    </source>
</evidence>
<dbReference type="Proteomes" id="UP000284785">
    <property type="component" value="Unassembled WGS sequence"/>
</dbReference>
<evidence type="ECO:0000313" key="8">
    <source>
        <dbReference type="Proteomes" id="UP000284785"/>
    </source>
</evidence>
<evidence type="ECO:0000313" key="10">
    <source>
        <dbReference type="Proteomes" id="UP000440614"/>
    </source>
</evidence>
<dbReference type="KEGG" id="btho:Btheta7330_02916"/>
<dbReference type="PANTHER" id="PTHR22901:SF0">
    <property type="entry name" value="SIALATE O-ACETYLESTERASE"/>
    <property type="match status" value="1"/>
</dbReference>
<evidence type="ECO:0000313" key="7">
    <source>
        <dbReference type="EMBL" id="UYU93146.1"/>
    </source>
</evidence>
<evidence type="ECO:0000256" key="1">
    <source>
        <dbReference type="ARBA" id="ARBA00022801"/>
    </source>
</evidence>
<evidence type="ECO:0000313" key="6">
    <source>
        <dbReference type="EMBL" id="RHD78908.1"/>
    </source>
</evidence>
<dbReference type="Proteomes" id="UP000440614">
    <property type="component" value="Unassembled WGS sequence"/>
</dbReference>
<proteinExistence type="predicted"/>
<dbReference type="RefSeq" id="WP_008760735.1">
    <property type="nucleotide sequence ID" value="NZ_BAABXH010000002.1"/>
</dbReference>
<sequence length="473" mass="53913">MKYIIYHLWIISLLFPLGMQAKVRLTSIWGDNMVLQQQSEVTFHGKASANSKITIEASWNHRKLTTRSDQHGNWNIQLPTPAAGGPYTITFSDGEALTLNNILLGEVWFCSGQSNMEMPVRGFRGQPVYGSQPYIVAADSKRELRLFTVKRDWSTTPKEEGITGYWSELSPKEVGDFSATAYFFGDLLQRSLDIPVGLIHCSWSASKIETWMDKETLSQFPEIQLPDIEQTKFDWPAGTPTLLWNAMVNPWKGFPVKGVIWYQGESNSADPALYKKLFPAMVAQWREFFHNPAMPVYYVQITPWQAEGKDRLDRAWFRQCQLELMQEVPNVGMVTTTDAGSEKFIHPPYKIKVGQRLAYWALAKTYGKEGFLYAGPLYKSHQLKENVVEITFEHGSDGLIPENQKLRGFELVDEKGNIVPAEAEIINGSARVKVWNDSVPHPVEVRYCFRNYMEGDLFNNAEIPASPFRVVIH</sequence>
<reference evidence="5" key="4">
    <citation type="submission" date="2022-10" db="EMBL/GenBank/DDBJ databases">
        <title>Human gut microbiome strain richness.</title>
        <authorList>
            <person name="Chen-Liaw A."/>
        </authorList>
    </citation>
    <scope>NUCLEOTIDE SEQUENCE</scope>
    <source>
        <strain evidence="5">1001283st1_A3_1001283B150304_161114</strain>
    </source>
</reference>
<accession>C6IEW1</accession>
<dbReference type="Proteomes" id="UP000436858">
    <property type="component" value="Unassembled WGS sequence"/>
</dbReference>
<dbReference type="InterPro" id="IPR005181">
    <property type="entry name" value="SASA"/>
</dbReference>
<dbReference type="InterPro" id="IPR036514">
    <property type="entry name" value="SGNH_hydro_sf"/>
</dbReference>
<keyword evidence="1" id="KW-0378">Hydrolase</keyword>
<feature type="domain" description="Sialate O-acetylesterase" evidence="2">
    <location>
        <begin position="106"/>
        <end position="358"/>
    </location>
</feature>
<dbReference type="Proteomes" id="UP001162960">
    <property type="component" value="Chromosome"/>
</dbReference>
<dbReference type="Gene3D" id="3.40.50.1110">
    <property type="entry name" value="SGNH hydrolase"/>
    <property type="match status" value="1"/>
</dbReference>
<dbReference type="EMBL" id="QSJP01000050">
    <property type="protein sequence ID" value="RHD78908.1"/>
    <property type="molecule type" value="Genomic_DNA"/>
</dbReference>
<dbReference type="EMBL" id="CP083685">
    <property type="protein sequence ID" value="UYU93146.1"/>
    <property type="molecule type" value="Genomic_DNA"/>
</dbReference>
<dbReference type="Proteomes" id="UP001217776">
    <property type="component" value="Unassembled WGS sequence"/>
</dbReference>
<reference evidence="9 10" key="2">
    <citation type="journal article" date="2019" name="Nat. Med.">
        <title>A library of human gut bacterial isolates paired with longitudinal multiomics data enables mechanistic microbiome research.</title>
        <authorList>
            <person name="Poyet M."/>
            <person name="Groussin M."/>
            <person name="Gibbons S.M."/>
            <person name="Avila-Pacheco J."/>
            <person name="Jiang X."/>
            <person name="Kearney S.M."/>
            <person name="Perrotta A.R."/>
            <person name="Berdy B."/>
            <person name="Zhao S."/>
            <person name="Lieberman T.D."/>
            <person name="Swanson P.K."/>
            <person name="Smith M."/>
            <person name="Roesemann S."/>
            <person name="Alexander J.E."/>
            <person name="Rich S.A."/>
            <person name="Livny J."/>
            <person name="Vlamakis H."/>
            <person name="Clish C."/>
            <person name="Bullock K."/>
            <person name="Deik A."/>
            <person name="Scott J."/>
            <person name="Pierce K.A."/>
            <person name="Xavier R.J."/>
            <person name="Alm E.J."/>
        </authorList>
    </citation>
    <scope>NUCLEOTIDE SEQUENCE [LARGE SCALE GENOMIC DNA]</scope>
    <source>
        <strain evidence="4 9">BIOML-A162</strain>
        <strain evidence="3 10">BIOML-A188</strain>
    </source>
</reference>
<name>A0A0P0ETB5_BACT4</name>